<keyword evidence="2" id="KW-1185">Reference proteome</keyword>
<organism evidence="1 2">
    <name type="scientific">Scleroderma citrinum Foug A</name>
    <dbReference type="NCBI Taxonomy" id="1036808"/>
    <lineage>
        <taxon>Eukaryota</taxon>
        <taxon>Fungi</taxon>
        <taxon>Dikarya</taxon>
        <taxon>Basidiomycota</taxon>
        <taxon>Agaricomycotina</taxon>
        <taxon>Agaricomycetes</taxon>
        <taxon>Agaricomycetidae</taxon>
        <taxon>Boletales</taxon>
        <taxon>Sclerodermatineae</taxon>
        <taxon>Sclerodermataceae</taxon>
        <taxon>Scleroderma</taxon>
    </lineage>
</organism>
<accession>A0A0C3E3S0</accession>
<evidence type="ECO:0008006" key="3">
    <source>
        <dbReference type="Google" id="ProtNLM"/>
    </source>
</evidence>
<protein>
    <recommendedName>
        <fullName evidence="3">HAT C-terminal dimerisation domain-containing protein</fullName>
    </recommendedName>
</protein>
<dbReference type="AlphaFoldDB" id="A0A0C3E3S0"/>
<name>A0A0C3E3S0_9AGAM</name>
<evidence type="ECO:0000313" key="1">
    <source>
        <dbReference type="EMBL" id="KIM67470.1"/>
    </source>
</evidence>
<dbReference type="OrthoDB" id="1715602at2759"/>
<dbReference type="EMBL" id="KN822012">
    <property type="protein sequence ID" value="KIM67470.1"/>
    <property type="molecule type" value="Genomic_DNA"/>
</dbReference>
<dbReference type="InParanoid" id="A0A0C3E3S0"/>
<sequence length="75" mass="8475">MLCGFFLMPSVKVEHLFSKGQIVLLYLRNCLLSQSTWALLCLGQWSKLGLIKNDDIRKATCDEVKIVQECIEVSG</sequence>
<dbReference type="Proteomes" id="UP000053989">
    <property type="component" value="Unassembled WGS sequence"/>
</dbReference>
<reference evidence="1 2" key="1">
    <citation type="submission" date="2014-04" db="EMBL/GenBank/DDBJ databases">
        <authorList>
            <consortium name="DOE Joint Genome Institute"/>
            <person name="Kuo A."/>
            <person name="Kohler A."/>
            <person name="Nagy L.G."/>
            <person name="Floudas D."/>
            <person name="Copeland A."/>
            <person name="Barry K.W."/>
            <person name="Cichocki N."/>
            <person name="Veneault-Fourrey C."/>
            <person name="LaButti K."/>
            <person name="Lindquist E.A."/>
            <person name="Lipzen A."/>
            <person name="Lundell T."/>
            <person name="Morin E."/>
            <person name="Murat C."/>
            <person name="Sun H."/>
            <person name="Tunlid A."/>
            <person name="Henrissat B."/>
            <person name="Grigoriev I.V."/>
            <person name="Hibbett D.S."/>
            <person name="Martin F."/>
            <person name="Nordberg H.P."/>
            <person name="Cantor M.N."/>
            <person name="Hua S.X."/>
        </authorList>
    </citation>
    <scope>NUCLEOTIDE SEQUENCE [LARGE SCALE GENOMIC DNA]</scope>
    <source>
        <strain evidence="1 2">Foug A</strain>
    </source>
</reference>
<reference evidence="2" key="2">
    <citation type="submission" date="2015-01" db="EMBL/GenBank/DDBJ databases">
        <title>Evolutionary Origins and Diversification of the Mycorrhizal Mutualists.</title>
        <authorList>
            <consortium name="DOE Joint Genome Institute"/>
            <consortium name="Mycorrhizal Genomics Consortium"/>
            <person name="Kohler A."/>
            <person name="Kuo A."/>
            <person name="Nagy L.G."/>
            <person name="Floudas D."/>
            <person name="Copeland A."/>
            <person name="Barry K.W."/>
            <person name="Cichocki N."/>
            <person name="Veneault-Fourrey C."/>
            <person name="LaButti K."/>
            <person name="Lindquist E.A."/>
            <person name="Lipzen A."/>
            <person name="Lundell T."/>
            <person name="Morin E."/>
            <person name="Murat C."/>
            <person name="Riley R."/>
            <person name="Ohm R."/>
            <person name="Sun H."/>
            <person name="Tunlid A."/>
            <person name="Henrissat B."/>
            <person name="Grigoriev I.V."/>
            <person name="Hibbett D.S."/>
            <person name="Martin F."/>
        </authorList>
    </citation>
    <scope>NUCLEOTIDE SEQUENCE [LARGE SCALE GENOMIC DNA]</scope>
    <source>
        <strain evidence="2">Foug A</strain>
    </source>
</reference>
<proteinExistence type="predicted"/>
<evidence type="ECO:0000313" key="2">
    <source>
        <dbReference type="Proteomes" id="UP000053989"/>
    </source>
</evidence>
<dbReference type="HOGENOM" id="CLU_2672576_0_0_1"/>
<gene>
    <name evidence="1" type="ORF">SCLCIDRAFT_107822</name>
</gene>